<evidence type="ECO:0000256" key="9">
    <source>
        <dbReference type="ARBA" id="ARBA00032554"/>
    </source>
</evidence>
<keyword evidence="7 10" id="KW-0067">ATP-binding</keyword>
<dbReference type="SUPFAM" id="SSF55060">
    <property type="entry name" value="GHMP Kinase, C-terminal domain"/>
    <property type="match status" value="1"/>
</dbReference>
<dbReference type="SUPFAM" id="SSF54211">
    <property type="entry name" value="Ribosomal protein S5 domain 2-like"/>
    <property type="match status" value="1"/>
</dbReference>
<evidence type="ECO:0000256" key="6">
    <source>
        <dbReference type="ARBA" id="ARBA00022777"/>
    </source>
</evidence>
<comment type="catalytic activity">
    <reaction evidence="10">
        <text>4-CDP-2-C-methyl-D-erythritol + ATP = 4-CDP-2-C-methyl-D-erythritol 2-phosphate + ADP + H(+)</text>
        <dbReference type="Rhea" id="RHEA:18437"/>
        <dbReference type="ChEBI" id="CHEBI:15378"/>
        <dbReference type="ChEBI" id="CHEBI:30616"/>
        <dbReference type="ChEBI" id="CHEBI:57823"/>
        <dbReference type="ChEBI" id="CHEBI:57919"/>
        <dbReference type="ChEBI" id="CHEBI:456216"/>
        <dbReference type="EC" id="2.7.1.148"/>
    </reaction>
</comment>
<evidence type="ECO:0000256" key="1">
    <source>
        <dbReference type="ARBA" id="ARBA00009684"/>
    </source>
</evidence>
<dbReference type="Pfam" id="PF08544">
    <property type="entry name" value="GHMP_kinases_C"/>
    <property type="match status" value="1"/>
</dbReference>
<dbReference type="GO" id="GO:0019288">
    <property type="term" value="P:isopentenyl diphosphate biosynthetic process, methylerythritol 4-phosphate pathway"/>
    <property type="evidence" value="ECO:0007669"/>
    <property type="project" value="UniProtKB-UniRule"/>
</dbReference>
<dbReference type="HAMAP" id="MF_00061">
    <property type="entry name" value="IspE"/>
    <property type="match status" value="1"/>
</dbReference>
<comment type="function">
    <text evidence="10">Catalyzes the phosphorylation of the position 2 hydroxy group of 4-diphosphocytidyl-2C-methyl-D-erythritol.</text>
</comment>
<evidence type="ECO:0000256" key="7">
    <source>
        <dbReference type="ARBA" id="ARBA00022840"/>
    </source>
</evidence>
<evidence type="ECO:0000256" key="2">
    <source>
        <dbReference type="ARBA" id="ARBA00012052"/>
    </source>
</evidence>
<dbReference type="GO" id="GO:0050515">
    <property type="term" value="F:4-(cytidine 5'-diphospho)-2-C-methyl-D-erythritol kinase activity"/>
    <property type="evidence" value="ECO:0007669"/>
    <property type="project" value="UniProtKB-UniRule"/>
</dbReference>
<evidence type="ECO:0000256" key="10">
    <source>
        <dbReference type="HAMAP-Rule" id="MF_00061"/>
    </source>
</evidence>
<dbReference type="PANTHER" id="PTHR43527">
    <property type="entry name" value="4-DIPHOSPHOCYTIDYL-2-C-METHYL-D-ERYTHRITOL KINASE, CHLOROPLASTIC"/>
    <property type="match status" value="1"/>
</dbReference>
<feature type="domain" description="GHMP kinase C-terminal" evidence="12">
    <location>
        <begin position="201"/>
        <end position="260"/>
    </location>
</feature>
<feature type="active site" evidence="10">
    <location>
        <position position="137"/>
    </location>
</feature>
<dbReference type="EC" id="2.7.1.148" evidence="2 10"/>
<evidence type="ECO:0000259" key="12">
    <source>
        <dbReference type="Pfam" id="PF08544"/>
    </source>
</evidence>
<dbReference type="InterPro" id="IPR004424">
    <property type="entry name" value="IspE"/>
</dbReference>
<dbReference type="InterPro" id="IPR006204">
    <property type="entry name" value="GHMP_kinase_N_dom"/>
</dbReference>
<keyword evidence="4 10" id="KW-0808">Transferase</keyword>
<evidence type="ECO:0000313" key="13">
    <source>
        <dbReference type="EMBL" id="RUO80475.1"/>
    </source>
</evidence>
<feature type="active site" evidence="10">
    <location>
        <position position="11"/>
    </location>
</feature>
<dbReference type="NCBIfam" id="NF011202">
    <property type="entry name" value="PRK14608.1"/>
    <property type="match status" value="1"/>
</dbReference>
<dbReference type="PIRSF" id="PIRSF010376">
    <property type="entry name" value="IspE"/>
    <property type="match status" value="1"/>
</dbReference>
<gene>
    <name evidence="10" type="primary">ispE</name>
    <name evidence="13" type="ORF">CWI84_05305</name>
</gene>
<evidence type="ECO:0000256" key="3">
    <source>
        <dbReference type="ARBA" id="ARBA00017473"/>
    </source>
</evidence>
<dbReference type="OrthoDB" id="9809438at2"/>
<dbReference type="InterPro" id="IPR014721">
    <property type="entry name" value="Ribsml_uS5_D2-typ_fold_subgr"/>
</dbReference>
<feature type="domain" description="GHMP kinase N-terminal" evidence="11">
    <location>
        <begin position="66"/>
        <end position="144"/>
    </location>
</feature>
<dbReference type="GO" id="GO:0005524">
    <property type="term" value="F:ATP binding"/>
    <property type="evidence" value="ECO:0007669"/>
    <property type="project" value="UniProtKB-UniRule"/>
</dbReference>
<dbReference type="PANTHER" id="PTHR43527:SF2">
    <property type="entry name" value="4-DIPHOSPHOCYTIDYL-2-C-METHYL-D-ERYTHRITOL KINASE, CHLOROPLASTIC"/>
    <property type="match status" value="1"/>
</dbReference>
<keyword evidence="14" id="KW-1185">Reference proteome</keyword>
<proteinExistence type="inferred from homology"/>
<dbReference type="EMBL" id="PIQH01000004">
    <property type="protein sequence ID" value="RUO80475.1"/>
    <property type="molecule type" value="Genomic_DNA"/>
</dbReference>
<evidence type="ECO:0000256" key="5">
    <source>
        <dbReference type="ARBA" id="ARBA00022741"/>
    </source>
</evidence>
<sequence length="283" mass="30509">MATLTLPSPAKLNLFLHITGRRADGYHQLQTVFQFIDLCDSLSFRLRDDDQITLSAPGVDVSPEQNLVMQAARALAQTQHQALPGVAIELTKAIPTGGGLGGGSSNAATTLLALNHLWQLQLSSAELQRIALPLGADIPIFVHGEAAFAEGIGERFSATETPATWYILAHPDVHVSTPRLYQHPDLPRQHPPIAATNWQQQTTTNDFEALVCKLYPEVANARATLLEYGPTRLTGSGACLFTQFASKAAAQQALQQLPQSLNAWVVRGLQHSPAAKALSELSE</sequence>
<protein>
    <recommendedName>
        <fullName evidence="3 10">4-diphosphocytidyl-2-C-methyl-D-erythritol kinase</fullName>
        <shortName evidence="10">CMK</shortName>
        <ecNumber evidence="2 10">2.7.1.148</ecNumber>
    </recommendedName>
    <alternativeName>
        <fullName evidence="9 10">4-(cytidine-5'-diphospho)-2-C-methyl-D-erythritol kinase</fullName>
    </alternativeName>
</protein>
<comment type="pathway">
    <text evidence="10">Isoprenoid biosynthesis; isopentenyl diphosphate biosynthesis via DXP pathway; isopentenyl diphosphate from 1-deoxy-D-xylulose 5-phosphate: step 3/6.</text>
</comment>
<name>A0A432ZRC5_9GAMM</name>
<reference evidence="13 14" key="1">
    <citation type="journal article" date="2011" name="Front. Microbiol.">
        <title>Genomic signatures of strain selection and enhancement in Bacillus atrophaeus var. globigii, a historical biowarfare simulant.</title>
        <authorList>
            <person name="Gibbons H.S."/>
            <person name="Broomall S.M."/>
            <person name="McNew L.A."/>
            <person name="Daligault H."/>
            <person name="Chapman C."/>
            <person name="Bruce D."/>
            <person name="Karavis M."/>
            <person name="Krepps M."/>
            <person name="McGregor P.A."/>
            <person name="Hong C."/>
            <person name="Park K.H."/>
            <person name="Akmal A."/>
            <person name="Feldman A."/>
            <person name="Lin J.S."/>
            <person name="Chang W.E."/>
            <person name="Higgs B.W."/>
            <person name="Demirev P."/>
            <person name="Lindquist J."/>
            <person name="Liem A."/>
            <person name="Fochler E."/>
            <person name="Read T.D."/>
            <person name="Tapia R."/>
            <person name="Johnson S."/>
            <person name="Bishop-Lilly K.A."/>
            <person name="Detter C."/>
            <person name="Han C."/>
            <person name="Sozhamannan S."/>
            <person name="Rosenzweig C.N."/>
            <person name="Skowronski E.W."/>
        </authorList>
    </citation>
    <scope>NUCLEOTIDE SEQUENCE [LARGE SCALE GENOMIC DNA]</scope>
    <source>
        <strain evidence="13 14">CC-PW-9</strain>
    </source>
</reference>
<dbReference type="InterPro" id="IPR036554">
    <property type="entry name" value="GHMP_kinase_C_sf"/>
</dbReference>
<accession>A0A432ZRC5</accession>
<dbReference type="Proteomes" id="UP000287996">
    <property type="component" value="Unassembled WGS sequence"/>
</dbReference>
<keyword evidence="5 10" id="KW-0547">Nucleotide-binding</keyword>
<dbReference type="InterPro" id="IPR013750">
    <property type="entry name" value="GHMP_kinase_C_dom"/>
</dbReference>
<dbReference type="RefSeq" id="WP_126841532.1">
    <property type="nucleotide sequence ID" value="NZ_PIQH01000004.1"/>
</dbReference>
<evidence type="ECO:0000259" key="11">
    <source>
        <dbReference type="Pfam" id="PF00288"/>
    </source>
</evidence>
<dbReference type="Gene3D" id="3.30.230.10">
    <property type="match status" value="1"/>
</dbReference>
<feature type="binding site" evidence="10">
    <location>
        <begin position="95"/>
        <end position="105"/>
    </location>
    <ligand>
        <name>ATP</name>
        <dbReference type="ChEBI" id="CHEBI:30616"/>
    </ligand>
</feature>
<dbReference type="AlphaFoldDB" id="A0A432ZRC5"/>
<evidence type="ECO:0000313" key="14">
    <source>
        <dbReference type="Proteomes" id="UP000287996"/>
    </source>
</evidence>
<comment type="caution">
    <text evidence="13">The sequence shown here is derived from an EMBL/GenBank/DDBJ whole genome shotgun (WGS) entry which is preliminary data.</text>
</comment>
<dbReference type="InterPro" id="IPR020568">
    <property type="entry name" value="Ribosomal_Su5_D2-typ_SF"/>
</dbReference>
<evidence type="ECO:0000256" key="8">
    <source>
        <dbReference type="ARBA" id="ARBA00023229"/>
    </source>
</evidence>
<dbReference type="Pfam" id="PF00288">
    <property type="entry name" value="GHMP_kinases_N"/>
    <property type="match status" value="1"/>
</dbReference>
<dbReference type="GO" id="GO:0016114">
    <property type="term" value="P:terpenoid biosynthetic process"/>
    <property type="evidence" value="ECO:0007669"/>
    <property type="project" value="UniProtKB-UniRule"/>
</dbReference>
<dbReference type="Gene3D" id="3.30.70.890">
    <property type="entry name" value="GHMP kinase, C-terminal domain"/>
    <property type="match status" value="1"/>
</dbReference>
<dbReference type="NCBIfam" id="TIGR00154">
    <property type="entry name" value="ispE"/>
    <property type="match status" value="1"/>
</dbReference>
<comment type="similarity">
    <text evidence="1 10">Belongs to the GHMP kinase family. IspE subfamily.</text>
</comment>
<organism evidence="13 14">
    <name type="scientific">Idiomarina tyrosinivorans</name>
    <dbReference type="NCBI Taxonomy" id="1445662"/>
    <lineage>
        <taxon>Bacteria</taxon>
        <taxon>Pseudomonadati</taxon>
        <taxon>Pseudomonadota</taxon>
        <taxon>Gammaproteobacteria</taxon>
        <taxon>Alteromonadales</taxon>
        <taxon>Idiomarinaceae</taxon>
        <taxon>Idiomarina</taxon>
    </lineage>
</organism>
<keyword evidence="6 10" id="KW-0418">Kinase</keyword>
<dbReference type="UniPathway" id="UPA00056">
    <property type="reaction ID" value="UER00094"/>
</dbReference>
<evidence type="ECO:0000256" key="4">
    <source>
        <dbReference type="ARBA" id="ARBA00022679"/>
    </source>
</evidence>
<keyword evidence="8 10" id="KW-0414">Isoprene biosynthesis</keyword>